<protein>
    <submittedName>
        <fullName evidence="4">ATP-binding protein</fullName>
    </submittedName>
</protein>
<dbReference type="PROSITE" id="PS00674">
    <property type="entry name" value="AAA"/>
    <property type="match status" value="1"/>
</dbReference>
<sequence>MSVDLSASITRQIGGFVRRAEAARDRGALLEGVFFYRIAAGLCRRLVGRSGAAMGEQTHRMRASRYQRLAAGLELAARVQPQTAGAEPWSCAHSESVSSRRQDARRSDDILDTEALRERVKSMVRRSSVSWEDIGGLEEIKEEIQASLALTLAVPPPGVKIPRNQMMLMEGPPGTGKTLLASAVAGHVGATFYDVKTSQLMSRYFGDSERMVSLLFEEARANAPAVIFLDEVDGIASARTGNESGPERRILTTLLSELEGVVDVEDSLPVMVLAATNKPNLLDDALLSRCSRRIRMPLPDRAARAAILRIHIGRAGYDSLVPIEKIAGETQGCSGRDLQQLCLVAVRTMLWRANPQLRDISRTGEQQDQVQHGQNSEAAKDLHAKELTVLPLTQEDFDRALRGAR</sequence>
<dbReference type="InterPro" id="IPR027417">
    <property type="entry name" value="P-loop_NTPase"/>
</dbReference>
<evidence type="ECO:0000259" key="3">
    <source>
        <dbReference type="SMART" id="SM00382"/>
    </source>
</evidence>
<dbReference type="SUPFAM" id="SSF52540">
    <property type="entry name" value="P-loop containing nucleoside triphosphate hydrolases"/>
    <property type="match status" value="1"/>
</dbReference>
<dbReference type="InterPro" id="IPR003593">
    <property type="entry name" value="AAA+_ATPase"/>
</dbReference>
<organism evidence="4 5">
    <name type="scientific">Eiseniibacteriota bacterium</name>
    <dbReference type="NCBI Taxonomy" id="2212470"/>
    <lineage>
        <taxon>Bacteria</taxon>
        <taxon>Candidatus Eiseniibacteriota</taxon>
    </lineage>
</organism>
<dbReference type="GO" id="GO:0005524">
    <property type="term" value="F:ATP binding"/>
    <property type="evidence" value="ECO:0007669"/>
    <property type="project" value="UniProtKB-KW"/>
</dbReference>
<name>A0ABV6YLJ1_UNCEI</name>
<dbReference type="Proteomes" id="UP001593833">
    <property type="component" value="Unassembled WGS sequence"/>
</dbReference>
<dbReference type="InterPro" id="IPR003960">
    <property type="entry name" value="ATPase_AAA_CS"/>
</dbReference>
<dbReference type="InterPro" id="IPR050304">
    <property type="entry name" value="MT-severing_AAA_ATPase"/>
</dbReference>
<accession>A0ABV6YLJ1</accession>
<evidence type="ECO:0000256" key="1">
    <source>
        <dbReference type="RuleBase" id="RU003651"/>
    </source>
</evidence>
<keyword evidence="1 4" id="KW-0067">ATP-binding</keyword>
<evidence type="ECO:0000313" key="5">
    <source>
        <dbReference type="Proteomes" id="UP001593833"/>
    </source>
</evidence>
<feature type="domain" description="AAA+ ATPase" evidence="3">
    <location>
        <begin position="163"/>
        <end position="300"/>
    </location>
</feature>
<evidence type="ECO:0000313" key="4">
    <source>
        <dbReference type="EMBL" id="MFC1573201.1"/>
    </source>
</evidence>
<dbReference type="SMART" id="SM00382">
    <property type="entry name" value="AAA"/>
    <property type="match status" value="1"/>
</dbReference>
<dbReference type="Gene3D" id="3.40.50.300">
    <property type="entry name" value="P-loop containing nucleotide triphosphate hydrolases"/>
    <property type="match status" value="1"/>
</dbReference>
<gene>
    <name evidence="4" type="ORF">ACFL6M_06340</name>
</gene>
<feature type="region of interest" description="Disordered" evidence="2">
    <location>
        <begin position="84"/>
        <end position="106"/>
    </location>
</feature>
<dbReference type="EMBL" id="JBHPKH010000094">
    <property type="protein sequence ID" value="MFC1573201.1"/>
    <property type="molecule type" value="Genomic_DNA"/>
</dbReference>
<comment type="caution">
    <text evidence="4">The sequence shown here is derived from an EMBL/GenBank/DDBJ whole genome shotgun (WGS) entry which is preliminary data.</text>
</comment>
<dbReference type="Gene3D" id="1.10.8.60">
    <property type="match status" value="1"/>
</dbReference>
<dbReference type="InterPro" id="IPR003959">
    <property type="entry name" value="ATPase_AAA_core"/>
</dbReference>
<evidence type="ECO:0000256" key="2">
    <source>
        <dbReference type="SAM" id="MobiDB-lite"/>
    </source>
</evidence>
<keyword evidence="5" id="KW-1185">Reference proteome</keyword>
<proteinExistence type="inferred from homology"/>
<dbReference type="Pfam" id="PF00004">
    <property type="entry name" value="AAA"/>
    <property type="match status" value="1"/>
</dbReference>
<reference evidence="4 5" key="1">
    <citation type="submission" date="2024-09" db="EMBL/GenBank/DDBJ databases">
        <authorList>
            <person name="D'Angelo T."/>
        </authorList>
    </citation>
    <scope>NUCLEOTIDE SEQUENCE [LARGE SCALE GENOMIC DNA]</scope>
    <source>
        <strain evidence="4">SAG AM-320-E07</strain>
    </source>
</reference>
<dbReference type="PANTHER" id="PTHR23074:SF83">
    <property type="entry name" value="VACUOLAR PROTEIN SORTING-ASSOCIATED PROTEIN 4A"/>
    <property type="match status" value="1"/>
</dbReference>
<dbReference type="PANTHER" id="PTHR23074">
    <property type="entry name" value="AAA DOMAIN-CONTAINING"/>
    <property type="match status" value="1"/>
</dbReference>
<comment type="similarity">
    <text evidence="1">Belongs to the AAA ATPase family.</text>
</comment>
<keyword evidence="1" id="KW-0547">Nucleotide-binding</keyword>